<dbReference type="InterPro" id="IPR010060">
    <property type="entry name" value="NRPS_synth"/>
</dbReference>
<dbReference type="NCBIfam" id="NF003417">
    <property type="entry name" value="PRK04813.1"/>
    <property type="match status" value="4"/>
</dbReference>
<dbReference type="GO" id="GO:0016779">
    <property type="term" value="F:nucleotidyltransferase activity"/>
    <property type="evidence" value="ECO:0007669"/>
    <property type="project" value="UniProtKB-KW"/>
</dbReference>
<dbReference type="Gene3D" id="3.30.559.10">
    <property type="entry name" value="Chloramphenicol acetyltransferase-like domain"/>
    <property type="match status" value="6"/>
</dbReference>
<dbReference type="Pfam" id="PF00550">
    <property type="entry name" value="PP-binding"/>
    <property type="match status" value="4"/>
</dbReference>
<dbReference type="Gene3D" id="3.40.50.12780">
    <property type="entry name" value="N-terminal domain of ligase-like"/>
    <property type="match status" value="1"/>
</dbReference>
<evidence type="ECO:0000256" key="4">
    <source>
        <dbReference type="ARBA" id="ARBA00022737"/>
    </source>
</evidence>
<evidence type="ECO:0000313" key="7">
    <source>
        <dbReference type="EMBL" id="APA96954.1"/>
    </source>
</evidence>
<dbReference type="InterPro" id="IPR045851">
    <property type="entry name" value="AMP-bd_C_sf"/>
</dbReference>
<keyword evidence="4" id="KW-0677">Repeat</keyword>
<dbReference type="Gene3D" id="3.30.559.30">
    <property type="entry name" value="Nonribosomal peptide synthetase, condensation domain"/>
    <property type="match status" value="6"/>
</dbReference>
<keyword evidence="5" id="KW-0045">Antibiotic biosynthesis</keyword>
<evidence type="ECO:0000313" key="8">
    <source>
        <dbReference type="Proteomes" id="UP000180166"/>
    </source>
</evidence>
<dbReference type="RefSeq" id="WP_071343854.1">
    <property type="nucleotide sequence ID" value="NZ_CP017839.1"/>
</dbReference>
<dbReference type="InterPro" id="IPR001031">
    <property type="entry name" value="Thioesterase"/>
</dbReference>
<evidence type="ECO:0000256" key="5">
    <source>
        <dbReference type="ARBA" id="ARBA00023194"/>
    </source>
</evidence>
<dbReference type="InterPro" id="IPR023213">
    <property type="entry name" value="CAT-like_dom_sf"/>
</dbReference>
<evidence type="ECO:0000256" key="1">
    <source>
        <dbReference type="ARBA" id="ARBA00001957"/>
    </source>
</evidence>
<dbReference type="PROSITE" id="PS00455">
    <property type="entry name" value="AMP_BINDING"/>
    <property type="match status" value="4"/>
</dbReference>
<organism evidence="7 8">
    <name type="scientific">Nocardia seriolae</name>
    <dbReference type="NCBI Taxonomy" id="37332"/>
    <lineage>
        <taxon>Bacteria</taxon>
        <taxon>Bacillati</taxon>
        <taxon>Actinomycetota</taxon>
        <taxon>Actinomycetes</taxon>
        <taxon>Mycobacteriales</taxon>
        <taxon>Nocardiaceae</taxon>
        <taxon>Nocardia</taxon>
    </lineage>
</organism>
<dbReference type="InterPro" id="IPR036736">
    <property type="entry name" value="ACP-like_sf"/>
</dbReference>
<dbReference type="Gene3D" id="1.10.1200.10">
    <property type="entry name" value="ACP-like"/>
    <property type="match status" value="4"/>
</dbReference>
<dbReference type="EC" id="2.7.7.-" evidence="7"/>
<accession>A0ABC8ARR3</accession>
<dbReference type="Pfam" id="PF13193">
    <property type="entry name" value="AMP-binding_C"/>
    <property type="match status" value="4"/>
</dbReference>
<dbReference type="InterPro" id="IPR025110">
    <property type="entry name" value="AMP-bd_C"/>
</dbReference>
<dbReference type="NCBIfam" id="TIGR01733">
    <property type="entry name" value="AA-adenyl-dom"/>
    <property type="match status" value="4"/>
</dbReference>
<keyword evidence="2" id="KW-0596">Phosphopantetheine</keyword>
<dbReference type="FunFam" id="3.40.50.12780:FF:000012">
    <property type="entry name" value="Non-ribosomal peptide synthetase"/>
    <property type="match status" value="1"/>
</dbReference>
<dbReference type="GO" id="GO:0072330">
    <property type="term" value="P:monocarboxylic acid biosynthetic process"/>
    <property type="evidence" value="ECO:0007669"/>
    <property type="project" value="UniProtKB-ARBA"/>
</dbReference>
<dbReference type="SUPFAM" id="SSF53474">
    <property type="entry name" value="alpha/beta-Hydrolases"/>
    <property type="match status" value="1"/>
</dbReference>
<dbReference type="GO" id="GO:0017000">
    <property type="term" value="P:antibiotic biosynthetic process"/>
    <property type="evidence" value="ECO:0007669"/>
    <property type="project" value="UniProtKB-KW"/>
</dbReference>
<dbReference type="Gene3D" id="2.30.38.10">
    <property type="entry name" value="Luciferase, Domain 3"/>
    <property type="match status" value="3"/>
</dbReference>
<dbReference type="Gene3D" id="3.30.300.30">
    <property type="match status" value="4"/>
</dbReference>
<keyword evidence="3" id="KW-0597">Phosphoprotein</keyword>
<protein>
    <submittedName>
        <fullName evidence="7">Dimodular nonribosomal peptide synthase</fullName>
        <ecNumber evidence="7">2.7.7.-</ecNumber>
    </submittedName>
</protein>
<dbReference type="SUPFAM" id="SSF52777">
    <property type="entry name" value="CoA-dependent acyltransferases"/>
    <property type="match status" value="12"/>
</dbReference>
<feature type="domain" description="Carrier" evidence="6">
    <location>
        <begin position="2523"/>
        <end position="2598"/>
    </location>
</feature>
<dbReference type="NCBIfam" id="TIGR01720">
    <property type="entry name" value="NRPS-para261"/>
    <property type="match status" value="1"/>
</dbReference>
<dbReference type="CDD" id="cd05930">
    <property type="entry name" value="A_NRPS"/>
    <property type="match status" value="3"/>
</dbReference>
<dbReference type="Proteomes" id="UP000180166">
    <property type="component" value="Chromosome"/>
</dbReference>
<name>A0ABC8ARR3_9NOCA</name>
<dbReference type="Gene3D" id="3.40.50.1820">
    <property type="entry name" value="alpha/beta hydrolase"/>
    <property type="match status" value="1"/>
</dbReference>
<dbReference type="CDD" id="cd19540">
    <property type="entry name" value="LCL_NRPS-like"/>
    <property type="match status" value="2"/>
</dbReference>
<keyword evidence="7" id="KW-0548">Nucleotidyltransferase</keyword>
<dbReference type="PANTHER" id="PTHR45527:SF1">
    <property type="entry name" value="FATTY ACID SYNTHASE"/>
    <property type="match status" value="1"/>
</dbReference>
<proteinExistence type="predicted"/>
<feature type="domain" description="Carrier" evidence="6">
    <location>
        <begin position="4639"/>
        <end position="4713"/>
    </location>
</feature>
<dbReference type="Pfam" id="PF00501">
    <property type="entry name" value="AMP-binding"/>
    <property type="match status" value="4"/>
</dbReference>
<dbReference type="InterPro" id="IPR020845">
    <property type="entry name" value="AMP-binding_CS"/>
</dbReference>
<keyword evidence="7" id="KW-0808">Transferase</keyword>
<dbReference type="SMART" id="SM00823">
    <property type="entry name" value="PKS_PP"/>
    <property type="match status" value="4"/>
</dbReference>
<dbReference type="KEGG" id="nsr:NS506_02894"/>
<dbReference type="InterPro" id="IPR020806">
    <property type="entry name" value="PKS_PP-bd"/>
</dbReference>
<dbReference type="InterPro" id="IPR009081">
    <property type="entry name" value="PP-bd_ACP"/>
</dbReference>
<dbReference type="InterPro" id="IPR042099">
    <property type="entry name" value="ANL_N_sf"/>
</dbReference>
<dbReference type="GO" id="GO:0008610">
    <property type="term" value="P:lipid biosynthetic process"/>
    <property type="evidence" value="ECO:0007669"/>
    <property type="project" value="UniProtKB-ARBA"/>
</dbReference>
<dbReference type="SUPFAM" id="SSF47336">
    <property type="entry name" value="ACP-like"/>
    <property type="match status" value="4"/>
</dbReference>
<comment type="cofactor">
    <cofactor evidence="1">
        <name>pantetheine 4'-phosphate</name>
        <dbReference type="ChEBI" id="CHEBI:47942"/>
    </cofactor>
</comment>
<dbReference type="PROSITE" id="PS00012">
    <property type="entry name" value="PHOSPHOPANTETHEINE"/>
    <property type="match status" value="4"/>
</dbReference>
<evidence type="ECO:0000256" key="3">
    <source>
        <dbReference type="ARBA" id="ARBA00022553"/>
    </source>
</evidence>
<dbReference type="SUPFAM" id="SSF56801">
    <property type="entry name" value="Acetyl-CoA synthetase-like"/>
    <property type="match status" value="4"/>
</dbReference>
<dbReference type="InterPro" id="IPR006162">
    <property type="entry name" value="Ppantetheine_attach_site"/>
</dbReference>
<dbReference type="PANTHER" id="PTHR45527">
    <property type="entry name" value="NONRIBOSOMAL PEPTIDE SYNTHETASE"/>
    <property type="match status" value="1"/>
</dbReference>
<evidence type="ECO:0000259" key="6">
    <source>
        <dbReference type="PROSITE" id="PS50075"/>
    </source>
</evidence>
<dbReference type="Pfam" id="PF00975">
    <property type="entry name" value="Thioesterase"/>
    <property type="match status" value="1"/>
</dbReference>
<dbReference type="Gene3D" id="3.40.50.980">
    <property type="match status" value="6"/>
</dbReference>
<gene>
    <name evidence="7" type="ORF">NS506_02894</name>
</gene>
<feature type="domain" description="Carrier" evidence="6">
    <location>
        <begin position="989"/>
        <end position="1063"/>
    </location>
</feature>
<dbReference type="GO" id="GO:0044550">
    <property type="term" value="P:secondary metabolite biosynthetic process"/>
    <property type="evidence" value="ECO:0007669"/>
    <property type="project" value="UniProtKB-ARBA"/>
</dbReference>
<sequence>MTRELAADRTATTLSRTAIVFPLSPAQQGFWYAQQLDPTVPLSEAQYIEMRGPLDLEALRGAATTAAREFGSGVLRLVEIDGRPYQLIDPGKAPTLGFLDFADRPDPMAEALAWMRAEVAAPIDLLGENAGVTTVIRVGESHHLWYTRAHHILIDGFGSMTMLYRVAELYNAAVHGQTAPPGTAASLAEVHEAEMAYRESSRFAADAAYWREVTADMPERCSLVAATAPAAALAREAWEQLPEATSALLESAARRLDSSVAGVVMAAVALYYGRITATEDVVLSLPVSGRTTAVLRRSGGMIANVVPLRVPVPVPRTGRVGVVLAAIRVAASGALRHQRFRHEDMRDEQGDGAGELTRGIVGPVINIMMFSAGIDFAGLECGLNVVTSGPIEDLFVNFYQHGADAPIHVDFAANPRLYDEDSLRSHHRRFLALLDSLLDADAETPVTALRYATAEDGSVLGGAHGAPAPEPRLLPEILESGLRSAGPDAVAIVAGDRELTYRELDALSNRLARRIIAAADDKPVGPESAVLLHLPRSIEAMVALWAVAKTGAAFVPLGTAMPADRMARIAAECDAGIGLTLRRTGGELPDTVRWIALDDLLDRAAGSDGESWSTAQLTPGELPGRPRLENPAYIVFTSGSTGVPKGVVVTHAGLAGLAAAIVDAYRVAPGARVLQCLNPSFDAAVLEWLMAFASGTTLVVAEPDPVLGAELAALVREHRITQVCSTPAVLSTLDAHALDGVRAVSSGGEPTPPDIVARFGIGRDLLNSYGPSETTVAVTYTKGLVPGENAGLGEPIRGAGMLVLDRWLRPVPVGVAGELYVTGPGVARGYVGRAALTAERFVPALSGPAGSRMYRTGDLVRWTRAPGASGSSHVLEYVGRSDFQVKLRGMRIELGEIDSALNAHPAVEIAVTVARQTSGGNSVLAAYVVPRAEASLTESELLEHASHRLPPYMVPATVTVLGALPLTANGKVDRRALPEPVLAQPVHRAAAGAAERLLCDLYAEILGGAQVGPETSFFALGGDSIMAITLVSRARESGLVFSAREVFEHRTPAALAVVASRVADRPARLAELPGGGIGSMPLTPVAAWLLERPGWERFAQSMVVRLPGGVEAGALTRSVQALVDRHDMLRARVIETGPVLEVGEHADAGALLTRIDCPAGGIGDALIARELDAAVGRLRPRAGVMIAFTWLDAGPVTQGRLLIAVHHLACDAVSWRILLPDLLSAWTQVAAGTDPELRETGTSMRTWAHALSGLAESDADRWPVSELGYWQHTLAPDPLVGARRLDPVPDTHGTAGRLEVEVPGEVSAALVGRITAAYRCGVEDALLAALALALALARWRGDRETATVVAVERHGREEAAVPGADLSRTVGWFTAQVPVRIGPVAPQADPSDTRAAAVALKTVKEQLRAVPRGGIGFGLLRHSNPATARELAGLPEPQVGFNYLGQIPDGVGEADWLPESMADRLGGHAHPDMPLAAVLAVDAVTLESADGQRIRAIWQFAPGAIDGVAVEALAREWVSAVSAIAALADDPAAGGFTPSDLDLLSVGQADIDGWERRYGRLDDVLPLTPLQRGLLFQSQLAAGGADGYSVQAVIDVEADLDFPRLTAAVEALVQRHDVLRTGFVQSGDGAVQVIAAHADVSCVYHDAPDATPAALDELAAAQLRIPFAVDTPPLLRVLCIGMGDRRIRLVITNHHLILDGWSMPLLFAELIALYEKAGDTAGFDTPVPFRRYLEWISERDAERARAAWSQALDGLDGPTLVAPGAPRADAAAAPVAHDVPLPDGLVERLRATAAESQVTVNTIVQVAWAMTLAGLTGSADIVFGATVSGRPPELPGPERMVGMLVNTVPVRIHLNPAEPITGLLARVQREQAALAEHQFLGLDEIHARTGLGPLFDTATVFESYPVDAASLTAATRQAQLAVTGIVGHDGTHYPLSLAAYADTGLRLELTRSPRYFDAAQADSIARAMSRLLVAIVSHPERRTAAVTDADPLNTAAIRRGAPAVAVRLLPDLLTAAGTAQRVAVGTPAQPAVRRGDVAASHRNPFLAADLTYAELDDLSNRLARRLIENGAGPERAVLVVLPRSVEAMVAIWAVAKTGAAFVPVDSAQPAARTAVMASECGATLGITVTAPDIELPSEVDWLRLNDPIVAGRLAGLSGAALTDADRLAPLRPGQAAYVVFTSGSTGTPKGVVVTHAGLASMVAATVERIRIDRDSRVMHCLHPAFDAAILVWLSTFAAGGTLVLAPPTANAGAELGAALTESAATHLICTPSVLATVDTEDLATVRAIATGGEACTPALVTRVGADRLLVNSYGPAETTIATSYGDPMTTDTATVIGNPIAGVAMLVLDHWLRPVPLGAVGELYLSGPALARGYAARTAATAARFVADPYAAGARMYRTGDLIRCTAAGFEYVGRTDFQVKIRGIRVEPGEVDAALLTHPMVAAAVTVAHRGQTGAMMLASYVSLAPGAAVSADDLSAWLAGRLPRYLVPAGIQVLDELPRTAGGKVDPRALPEPQVAQAEYVEPVGDEAIVAEIYADVLGLERIGARDDFFALGGDSLIATRVVARLSAALHRTVPVRTLFEAPVVAELARRVRAAESAAEGPALVRGPRPEPVPLSPAQQRMWFVNRFDPGSPAYNVPVALRLSGHLDTAALRAAVYDVIDRHETLRTVYPDLDGVGVQRIRAVDEIALDLEPVVIPADRLPETVIRTVTQGFDVTAAVPLRLNVFRIEGTEDEHVVVLVAHHIATDGFSMAPLTRDLAAAYATRAAGQTPAWEPLPVQYADYSLWQLDRLGAEDDPESLLARQVRYWSQHLAELPDHLELPTDRPRPARASYRAAEWTTRVDGDLTAAIERCARAHRATPFMVVHAAFAVLLARLGGGPDIAVGTPVAGRGRRELDDLVGMFVNTLVLRTGIRLGESFADLLERVRDIDLAAFEHADMPFERLVDVLAPARSQARHPIVQVMLVYQNLVIPELRLPELTVAPLEMPQTTSRFDLMLTLRDAGDDGMSAVFTYARDLFDESTVTAFGARLLRLLERIIADPSAPVGDLELLAAGERAALLDRTGGPAVRPGTLPELLAAAVAANPDGPAVTFAGRALTYTELDAASSRLARELIARGAGPDVRVAMAVPRSIESVLAVWAITKSGAGLVPVDPNYPADRIEHMVTDSGALFGVALGAAAPTLPALPGQWLPLDDPDLLRDLEKHSAAPISDADRRAPLRPGNIAYITYTSGSTGVPKGVLVTHAGLANYSRAQLDRLRLDSSSRTLHFASPSFDGAMLELLQAVGPAATMVIVEPGIIGGEELAEVIRGERVTHAFLTTAAAATMETTGLDELRVLSAGGEAMPADLVAKWTAPAPDGSVRALHNVYGPTETTIVTNMSPPLVAGDPLVIGAPIRGVRALVLDPRLRPVPEGVVGELYLSGIQLARGYHARPGLTAERFVANPHEPSGERMYRTGDLVRWRPDATGHPAIEYLGRNDFQVKVRGFRIELGEIDAALVAHESVEFAVTVGYRRSGTAESTAVVSYVLAAPGHDIDTAELTEFVAERLPEYMVPMAITVLDELPLTPVGKLDRRALPEPVFGAREFRAPRGELETLVAEVFAEVLGAERVGADDHFFTLGGNSLLATQVTARLGAALDTRVPVRALFDAPTVTALTAALATGVSAARPRLEARPRPERIPLSAAQLRMWFLNRLEPESPAYNIPGAFNIEGALDITALRAAIDDVVARHETLRTIYPVDPDGQPYQRILPATPGSTPVTEIAAAADEVAGVLASQLSHGFDVGRETPLRVCVVHVAPEHTVLAWAVHHIAAGGWSMTPMARDIVTAYVSRAADTAPQWSPLPLQYTDYALWQRELLGADDDPDALAHRQLDFWRTALAGLPEVHGLPTDRPRPPRPSGRGDDVEFTIPAEVHERLQALGRAHGASPFMVVHTALAILLARLSGETDIAIGSVVAGRGEGELDDLVGMFVNTVVLRTQLDPDAVFAAALDTVRQSDLAVYEHMELPFERLVDALSPERSTAHHPLFQVLLAFQNLRTPRTTLPGLAISPVEAPAPGSKFDLEWVLAEEFGAEGEPAGITGKLVYATDLFDRSTVATLADRFVRVLTAATADPAARVSDIDLLDAAERRVLVPARGPSGSGTTGTLVRILTATAAAHPDRPAIVAAGRTIGYRDLDLASDALAARLATAGATVETVVALALPRGAELLTAVWAVAKTGAAFLPVDPRNPLDRIDHMLSDSGAVLGLTSDEHRSALPDSAEWMTLNGAARPGTGDRSMPTAVHPDHPAWLIYTSGSTGTPKGVTVSHRGLANLVTSLRHTFGVDQSSRVLLVASPSFDASMHEALMAFGVGGAAVVAPPEVFAGDALANLIASEQVTHLAMTPTALATMDPAAVPTLRTLGVGGEAIGSELAQRWSADRTLINVYGPTEFTIWATASEPLTAEAPITIGGPIHGAAVLVLDERLRPVPMGVAGELYLAGPALARGYHARPGLTAARFVADPYGSAGERMYRTGDLVRWIGEPASPRLEYLGRSDFQVKIRGQRIELGEIDAVLSRAEGVESAVTLGVPGPGGATALAAYVQPAPDAAVDLAALRAHAAAGLPGYMVPSAFVLLDAMPLNAVGKLDRKALPQPVFEAETEYRPPTTPTEIALAGIVAELLGRERVGVHDSFFALGGDSILAIQLVSRARPHGIELSPMQVFEHRTVAALSALADNAGETVVLEELDGGGTGELPLTPVVRWMTERGGDFGRFAQSAVLELPSGITRERIVATVTAAVTRHDMLRARLTNEDGDWRLRTREPGEVDVDALLHRVEFDENEVAGQRERAAAELDSALDRLDPANGTVLQLIWLDPEDAAVRRNGLLILVAHHLVIDGVSWRILIPDLIAAWAQIAQGATPALPETGTSMRRWAHALREAAHSDTRTAELDYWRRLTDEPDPLIGDRELDPAVDRTATARAIDVTAPAEVTDALLTTLPALFDGSVEDALLAALALAVLRWRTARSAAPGPASVLVRMEGHGRQQEIVPGADLSRTVGWFTSMYPMRVDLSGIDVGEALAGGPAMGAAILAAKHQRLALPDKGIGYSLLRYLNEDTARQLPHRVPGRIGFNYLGRYADADRPAGLAGLGWLPAEEFGELHAPEHPEVPIAAEIEINAVVVSGHLRANIGYAGLLLAREEVAELARLWIEVLTAAADFAETPAARAAAEAEAREQARQAEIAALTAGLADRPVGLGLDVVFPIRTAGDGPAVFCVHPASGIAWSYLGLGELLAPGRPVYGLQAPDLSGEAPVGSMDDFVERYLREIRRLQPEGPYHLIGWSFGGLIAHALAARLQAEGAQIGTLALLDADSGDTDADSHEQLTAVSLVEALGPVLGITDIPPESTAEDVVELIRARMGGVSLVDAATLERMAASYNSSGRARTGYRRPVFHGDALYFSATVDSAEVFGPAGWRPFITGDINNHDIEVTHNEMTTPHALAIIARVLDENLGTPR</sequence>
<dbReference type="FunFam" id="1.10.1200.10:FF:000016">
    <property type="entry name" value="Non-ribosomal peptide synthase"/>
    <property type="match status" value="1"/>
</dbReference>
<reference evidence="7 8" key="1">
    <citation type="submission" date="2016-10" db="EMBL/GenBank/DDBJ databases">
        <title>Genome sequence of Nocardia seriolae strain EM150506, isolated from Anguila japonica.</title>
        <authorList>
            <person name="Han H.-J."/>
        </authorList>
    </citation>
    <scope>NUCLEOTIDE SEQUENCE [LARGE SCALE GENOMIC DNA]</scope>
    <source>
        <strain evidence="7 8">EM150506</strain>
    </source>
</reference>
<evidence type="ECO:0000256" key="2">
    <source>
        <dbReference type="ARBA" id="ARBA00022450"/>
    </source>
</evidence>
<dbReference type="InterPro" id="IPR001242">
    <property type="entry name" value="Condensation_dom"/>
</dbReference>
<dbReference type="InterPro" id="IPR000873">
    <property type="entry name" value="AMP-dep_synth/lig_dom"/>
</dbReference>
<feature type="domain" description="Carrier" evidence="6">
    <location>
        <begin position="3588"/>
        <end position="3663"/>
    </location>
</feature>
<dbReference type="EMBL" id="CP017839">
    <property type="protein sequence ID" value="APA96954.1"/>
    <property type="molecule type" value="Genomic_DNA"/>
</dbReference>
<dbReference type="FunFam" id="1.10.1200.10:FF:000005">
    <property type="entry name" value="Nonribosomal peptide synthetase 1"/>
    <property type="match status" value="1"/>
</dbReference>
<dbReference type="PROSITE" id="PS50075">
    <property type="entry name" value="CARRIER"/>
    <property type="match status" value="4"/>
</dbReference>
<dbReference type="InterPro" id="IPR010071">
    <property type="entry name" value="AA_adenyl_dom"/>
</dbReference>
<dbReference type="Pfam" id="PF00668">
    <property type="entry name" value="Condensation"/>
    <property type="match status" value="6"/>
</dbReference>
<dbReference type="InterPro" id="IPR029058">
    <property type="entry name" value="AB_hydrolase_fold"/>
</dbReference>